<dbReference type="CDD" id="cd06225">
    <property type="entry name" value="HAMP"/>
    <property type="match status" value="1"/>
</dbReference>
<keyword evidence="6 12" id="KW-0812">Transmembrane</keyword>
<evidence type="ECO:0000256" key="5">
    <source>
        <dbReference type="ARBA" id="ARBA00022679"/>
    </source>
</evidence>
<evidence type="ECO:0000256" key="2">
    <source>
        <dbReference type="ARBA" id="ARBA00004236"/>
    </source>
</evidence>
<dbReference type="InterPro" id="IPR050428">
    <property type="entry name" value="TCS_sensor_his_kinase"/>
</dbReference>
<evidence type="ECO:0000259" key="14">
    <source>
        <dbReference type="PROSITE" id="PS50885"/>
    </source>
</evidence>
<evidence type="ECO:0000259" key="13">
    <source>
        <dbReference type="PROSITE" id="PS50109"/>
    </source>
</evidence>
<dbReference type="PANTHER" id="PTHR45436">
    <property type="entry name" value="SENSOR HISTIDINE KINASE YKOH"/>
    <property type="match status" value="1"/>
</dbReference>
<reference evidence="15 16" key="1">
    <citation type="journal article" date="2001" name="Int. J. Syst. Evol. Microbiol.">
        <title>Agreia bicolorata gen. nov., sp. nov., to accommodate actinobacteria isolated from narrow reed grass infected by the nematode Heteroanguina graminophila.</title>
        <authorList>
            <person name="Evtushenko L.I."/>
            <person name="Dorofeeva L.V."/>
            <person name="Dobrovolskaya T.G."/>
            <person name="Streshinskaya G.M."/>
            <person name="Subbotin S.A."/>
            <person name="Tiedje J.M."/>
        </authorList>
    </citation>
    <scope>NUCLEOTIDE SEQUENCE [LARGE SCALE GENOMIC DNA]</scope>
    <source>
        <strain evidence="15 16">VKM Ac-1804</strain>
    </source>
</reference>
<dbReference type="InterPro" id="IPR005467">
    <property type="entry name" value="His_kinase_dom"/>
</dbReference>
<evidence type="ECO:0000256" key="6">
    <source>
        <dbReference type="ARBA" id="ARBA00022692"/>
    </source>
</evidence>
<comment type="subcellular location">
    <subcellularLocation>
        <location evidence="2">Cell membrane</location>
    </subcellularLocation>
</comment>
<feature type="transmembrane region" description="Helical" evidence="12">
    <location>
        <begin position="231"/>
        <end position="254"/>
    </location>
</feature>
<keyword evidence="5" id="KW-0808">Transferase</keyword>
<name>A0ABR5CDD5_9MICO</name>
<dbReference type="InterPro" id="IPR004358">
    <property type="entry name" value="Sig_transdc_His_kin-like_C"/>
</dbReference>
<evidence type="ECO:0000313" key="16">
    <source>
        <dbReference type="Proteomes" id="UP000032503"/>
    </source>
</evidence>
<dbReference type="PRINTS" id="PR00344">
    <property type="entry name" value="BCTRLSENSOR"/>
</dbReference>
<dbReference type="Pfam" id="PF00512">
    <property type="entry name" value="HisKA"/>
    <property type="match status" value="1"/>
</dbReference>
<dbReference type="SMART" id="SM00387">
    <property type="entry name" value="HATPase_c"/>
    <property type="match status" value="1"/>
</dbReference>
<feature type="compositionally biased region" description="Low complexity" evidence="11">
    <location>
        <begin position="139"/>
        <end position="151"/>
    </location>
</feature>
<keyword evidence="10 12" id="KW-0472">Membrane</keyword>
<comment type="caution">
    <text evidence="15">The sequence shown here is derived from an EMBL/GenBank/DDBJ whole genome shotgun (WGS) entry which is preliminary data.</text>
</comment>
<dbReference type="SUPFAM" id="SSF55874">
    <property type="entry name" value="ATPase domain of HSP90 chaperone/DNA topoisomerase II/histidine kinase"/>
    <property type="match status" value="1"/>
</dbReference>
<dbReference type="PROSITE" id="PS50885">
    <property type="entry name" value="HAMP"/>
    <property type="match status" value="1"/>
</dbReference>
<dbReference type="Gene3D" id="6.10.340.10">
    <property type="match status" value="1"/>
</dbReference>
<dbReference type="PANTHER" id="PTHR45436:SF5">
    <property type="entry name" value="SENSOR HISTIDINE KINASE TRCS"/>
    <property type="match status" value="1"/>
</dbReference>
<dbReference type="SUPFAM" id="SSF158472">
    <property type="entry name" value="HAMP domain-like"/>
    <property type="match status" value="1"/>
</dbReference>
<dbReference type="CDD" id="cd00075">
    <property type="entry name" value="HATPase"/>
    <property type="match status" value="1"/>
</dbReference>
<evidence type="ECO:0000256" key="8">
    <source>
        <dbReference type="ARBA" id="ARBA00022989"/>
    </source>
</evidence>
<dbReference type="InterPro" id="IPR036890">
    <property type="entry name" value="HATPase_C_sf"/>
</dbReference>
<dbReference type="SMART" id="SM00388">
    <property type="entry name" value="HisKA"/>
    <property type="match status" value="1"/>
</dbReference>
<dbReference type="Pfam" id="PF02518">
    <property type="entry name" value="HATPase_c"/>
    <property type="match status" value="1"/>
</dbReference>
<dbReference type="EC" id="2.7.13.3" evidence="3"/>
<dbReference type="CDD" id="cd00082">
    <property type="entry name" value="HisKA"/>
    <property type="match status" value="1"/>
</dbReference>
<feature type="compositionally biased region" description="Low complexity" evidence="11">
    <location>
        <begin position="160"/>
        <end position="180"/>
    </location>
</feature>
<keyword evidence="4" id="KW-0597">Phosphoprotein</keyword>
<evidence type="ECO:0000256" key="3">
    <source>
        <dbReference type="ARBA" id="ARBA00012438"/>
    </source>
</evidence>
<dbReference type="InterPro" id="IPR003594">
    <property type="entry name" value="HATPase_dom"/>
</dbReference>
<keyword evidence="7" id="KW-0418">Kinase</keyword>
<evidence type="ECO:0000256" key="9">
    <source>
        <dbReference type="ARBA" id="ARBA00023012"/>
    </source>
</evidence>
<feature type="region of interest" description="Disordered" evidence="11">
    <location>
        <begin position="103"/>
        <end position="180"/>
    </location>
</feature>
<proteinExistence type="predicted"/>
<keyword evidence="16" id="KW-1185">Reference proteome</keyword>
<dbReference type="PROSITE" id="PS50109">
    <property type="entry name" value="HIS_KIN"/>
    <property type="match status" value="1"/>
</dbReference>
<protein>
    <recommendedName>
        <fullName evidence="3">histidine kinase</fullName>
        <ecNumber evidence="3">2.7.13.3</ecNumber>
    </recommendedName>
</protein>
<evidence type="ECO:0000256" key="12">
    <source>
        <dbReference type="SAM" id="Phobius"/>
    </source>
</evidence>
<dbReference type="Proteomes" id="UP000032503">
    <property type="component" value="Unassembled WGS sequence"/>
</dbReference>
<sequence length="527" mass="55071">MAAEARRRRRLSLRWRIVLVATAAVAVALAVGSTAFVGVLRESLVAGVQLAAERDAAELVGQVETTGASSVDTDAEDDEQIVQLVSAGGSLVASTDNADVGPVISLPELRHTDVPVPADDVESMPTPSTTDDDDDSDSDSGNSGRGSSDDSSASDDSDDSTPSAPSPVSVAPQPTTTPVLVDETTTGTVTDSDGASFVAVARTAVEAGSGRELWVVVGRSLATVDGTISTVMGLLAAAVPLLLIVLAITIWFVVGRALRPVDRMRQQVDEVTASSLDRRVADPGTDDEVGRLAHTMNRMLQRLDDSRRSQNRFISDASHELKSPLASLRQYAEVARAHPDRISPDELSAAVLDEGARLEGLVQGMLVLAKADERMLTRPATLVDLDDIVFAEARRLRDSTSLTIDSSGVTAAQLHGDAGLLAQLVRNLVDNAARHASSAVALAVRAYDPDGTVTLVVEDDGAGVPEADRERVFERFVRLDEARARDGGGSGLGLAIVREIAVAHGGTVVVEQAAGGGARFVVTLSTS</sequence>
<gene>
    <name evidence="15" type="ORF">TZ00_13795</name>
</gene>
<organism evidence="15 16">
    <name type="scientific">Agreia bicolorata</name>
    <dbReference type="NCBI Taxonomy" id="110935"/>
    <lineage>
        <taxon>Bacteria</taxon>
        <taxon>Bacillati</taxon>
        <taxon>Actinomycetota</taxon>
        <taxon>Actinomycetes</taxon>
        <taxon>Micrococcales</taxon>
        <taxon>Microbacteriaceae</taxon>
        <taxon>Agreia</taxon>
    </lineage>
</organism>
<evidence type="ECO:0000256" key="1">
    <source>
        <dbReference type="ARBA" id="ARBA00000085"/>
    </source>
</evidence>
<dbReference type="SUPFAM" id="SSF47384">
    <property type="entry name" value="Homodimeric domain of signal transducing histidine kinase"/>
    <property type="match status" value="1"/>
</dbReference>
<dbReference type="RefSeq" id="WP_044442542.1">
    <property type="nucleotide sequence ID" value="NZ_JYFC01000006.1"/>
</dbReference>
<dbReference type="SMART" id="SM00304">
    <property type="entry name" value="HAMP"/>
    <property type="match status" value="1"/>
</dbReference>
<dbReference type="Gene3D" id="1.10.287.130">
    <property type="match status" value="1"/>
</dbReference>
<feature type="domain" description="HAMP" evidence="14">
    <location>
        <begin position="255"/>
        <end position="308"/>
    </location>
</feature>
<keyword evidence="9" id="KW-0902">Two-component regulatory system</keyword>
<evidence type="ECO:0000256" key="11">
    <source>
        <dbReference type="SAM" id="MobiDB-lite"/>
    </source>
</evidence>
<dbReference type="InterPro" id="IPR003661">
    <property type="entry name" value="HisK_dim/P_dom"/>
</dbReference>
<evidence type="ECO:0000256" key="7">
    <source>
        <dbReference type="ARBA" id="ARBA00022777"/>
    </source>
</evidence>
<evidence type="ECO:0000313" key="15">
    <source>
        <dbReference type="EMBL" id="KJC63602.1"/>
    </source>
</evidence>
<keyword evidence="8 12" id="KW-1133">Transmembrane helix</keyword>
<evidence type="ECO:0000256" key="10">
    <source>
        <dbReference type="ARBA" id="ARBA00023136"/>
    </source>
</evidence>
<evidence type="ECO:0000256" key="4">
    <source>
        <dbReference type="ARBA" id="ARBA00022553"/>
    </source>
</evidence>
<dbReference type="InterPro" id="IPR003660">
    <property type="entry name" value="HAMP_dom"/>
</dbReference>
<feature type="domain" description="Histidine kinase" evidence="13">
    <location>
        <begin position="316"/>
        <end position="527"/>
    </location>
</feature>
<accession>A0ABR5CDD5</accession>
<dbReference type="Gene3D" id="3.30.565.10">
    <property type="entry name" value="Histidine kinase-like ATPase, C-terminal domain"/>
    <property type="match status" value="1"/>
</dbReference>
<dbReference type="Pfam" id="PF00672">
    <property type="entry name" value="HAMP"/>
    <property type="match status" value="1"/>
</dbReference>
<dbReference type="InterPro" id="IPR036097">
    <property type="entry name" value="HisK_dim/P_sf"/>
</dbReference>
<dbReference type="EMBL" id="JYFC01000006">
    <property type="protein sequence ID" value="KJC63602.1"/>
    <property type="molecule type" value="Genomic_DNA"/>
</dbReference>
<comment type="catalytic activity">
    <reaction evidence="1">
        <text>ATP + protein L-histidine = ADP + protein N-phospho-L-histidine.</text>
        <dbReference type="EC" id="2.7.13.3"/>
    </reaction>
</comment>